<dbReference type="PANTHER" id="PTHR44329">
    <property type="entry name" value="SERINE/THREONINE-PROTEIN KINASE TNNI3K-RELATED"/>
    <property type="match status" value="1"/>
</dbReference>
<dbReference type="InterPro" id="IPR051681">
    <property type="entry name" value="Ser/Thr_Kinases-Pseudokinases"/>
</dbReference>
<dbReference type="GO" id="GO:0005524">
    <property type="term" value="F:ATP binding"/>
    <property type="evidence" value="ECO:0007669"/>
    <property type="project" value="InterPro"/>
</dbReference>
<dbReference type="InterPro" id="IPR001245">
    <property type="entry name" value="Ser-Thr/Tyr_kinase_cat_dom"/>
</dbReference>
<protein>
    <submittedName>
        <fullName evidence="2">Serine/threonine protein kinase</fullName>
    </submittedName>
</protein>
<dbReference type="InterPro" id="IPR011009">
    <property type="entry name" value="Kinase-like_dom_sf"/>
</dbReference>
<dbReference type="OrthoDB" id="4062651at2759"/>
<proteinExistence type="predicted"/>
<dbReference type="InterPro" id="IPR000719">
    <property type="entry name" value="Prot_kinase_dom"/>
</dbReference>
<dbReference type="SUPFAM" id="SSF56112">
    <property type="entry name" value="Protein kinase-like (PK-like)"/>
    <property type="match status" value="1"/>
</dbReference>
<sequence>MVGSERGGGFQTETLRDLVNGAAPRMLVGEMRSERFVTKAMLDMFLWLEADTPGDLDALKRETLDRLRVTLGLVGRIITSDTVTQVDDLPKSILPILRWFIFERDLTIIGEPIGSGSSGVVNRAEWRQRDGTIRNTITKMPFYESAGSEVSLLKQLQFWYELPTHANIVKLYEAKAFFVCEDAHNGDIVTFFAIAEKFFEMFLQVAKRLEVLHEHHIVHNGLKGSNNNNIPKISDFACSTIRVLSAQTSKQTQAAQGSSVRWKPREKLVEAIDGFPQFKQDIYPLGMCMVDTLTQDTPFGMDKEDNEFIEEVVGDIPYECPANTSDEE</sequence>
<reference evidence="3" key="1">
    <citation type="submission" date="2017-03" db="EMBL/GenBank/DDBJ databases">
        <title>Phytopthora megakarya and P. palmivora, two closely related causual agents of cacao black pod achieved similar genome size and gene model numbers by different mechanisms.</title>
        <authorList>
            <person name="Ali S."/>
            <person name="Shao J."/>
            <person name="Larry D.J."/>
            <person name="Kronmiller B."/>
            <person name="Shen D."/>
            <person name="Strem M.D."/>
            <person name="Melnick R.L."/>
            <person name="Guiltinan M.J."/>
            <person name="Tyler B.M."/>
            <person name="Meinhardt L.W."/>
            <person name="Bailey B.A."/>
        </authorList>
    </citation>
    <scope>NUCLEOTIDE SEQUENCE [LARGE SCALE GENOMIC DNA]</scope>
    <source>
        <strain evidence="3">zdho120</strain>
    </source>
</reference>
<dbReference type="Gene3D" id="1.10.510.10">
    <property type="entry name" value="Transferase(Phosphotransferase) domain 1"/>
    <property type="match status" value="1"/>
</dbReference>
<dbReference type="Proteomes" id="UP000198211">
    <property type="component" value="Unassembled WGS sequence"/>
</dbReference>
<evidence type="ECO:0000313" key="2">
    <source>
        <dbReference type="EMBL" id="OWY98093.1"/>
    </source>
</evidence>
<dbReference type="AlphaFoldDB" id="A0A225UYS7"/>
<keyword evidence="2" id="KW-0723">Serine/threonine-protein kinase</keyword>
<dbReference type="PANTHER" id="PTHR44329:SF214">
    <property type="entry name" value="PROTEIN KINASE DOMAIN-CONTAINING PROTEIN"/>
    <property type="match status" value="1"/>
</dbReference>
<evidence type="ECO:0000313" key="3">
    <source>
        <dbReference type="Proteomes" id="UP000198211"/>
    </source>
</evidence>
<dbReference type="PROSITE" id="PS50011">
    <property type="entry name" value="PROTEIN_KINASE_DOM"/>
    <property type="match status" value="1"/>
</dbReference>
<dbReference type="Pfam" id="PF07714">
    <property type="entry name" value="PK_Tyr_Ser-Thr"/>
    <property type="match status" value="1"/>
</dbReference>
<accession>A0A225UYS7</accession>
<comment type="caution">
    <text evidence="2">The sequence shown here is derived from an EMBL/GenBank/DDBJ whole genome shotgun (WGS) entry which is preliminary data.</text>
</comment>
<keyword evidence="2" id="KW-0808">Transferase</keyword>
<feature type="domain" description="Protein kinase" evidence="1">
    <location>
        <begin position="107"/>
        <end position="328"/>
    </location>
</feature>
<keyword evidence="3" id="KW-1185">Reference proteome</keyword>
<dbReference type="EMBL" id="NBNE01009759">
    <property type="protein sequence ID" value="OWY98093.1"/>
    <property type="molecule type" value="Genomic_DNA"/>
</dbReference>
<gene>
    <name evidence="2" type="ORF">PHMEG_00031230</name>
</gene>
<keyword evidence="2" id="KW-0418">Kinase</keyword>
<organism evidence="2 3">
    <name type="scientific">Phytophthora megakarya</name>
    <dbReference type="NCBI Taxonomy" id="4795"/>
    <lineage>
        <taxon>Eukaryota</taxon>
        <taxon>Sar</taxon>
        <taxon>Stramenopiles</taxon>
        <taxon>Oomycota</taxon>
        <taxon>Peronosporomycetes</taxon>
        <taxon>Peronosporales</taxon>
        <taxon>Peronosporaceae</taxon>
        <taxon>Phytophthora</taxon>
    </lineage>
</organism>
<name>A0A225UYS7_9STRA</name>
<dbReference type="STRING" id="4795.A0A225UYS7"/>
<dbReference type="GO" id="GO:0004674">
    <property type="term" value="F:protein serine/threonine kinase activity"/>
    <property type="evidence" value="ECO:0007669"/>
    <property type="project" value="UniProtKB-KW"/>
</dbReference>
<evidence type="ECO:0000259" key="1">
    <source>
        <dbReference type="PROSITE" id="PS50011"/>
    </source>
</evidence>